<accession>A0A6J4TUN1</accession>
<sequence>DPGRHRRPPATSASPRPRGRRSWRPSPGAGVPALARDRSRRV</sequence>
<feature type="non-terminal residue" evidence="2">
    <location>
        <position position="42"/>
    </location>
</feature>
<reference evidence="2" key="1">
    <citation type="submission" date="2020-02" db="EMBL/GenBank/DDBJ databases">
        <authorList>
            <person name="Meier V. D."/>
        </authorList>
    </citation>
    <scope>NUCLEOTIDE SEQUENCE</scope>
    <source>
        <strain evidence="2">AVDCRST_MAG49</strain>
    </source>
</reference>
<organism evidence="2">
    <name type="scientific">uncultured Thermomicrobiales bacterium</name>
    <dbReference type="NCBI Taxonomy" id="1645740"/>
    <lineage>
        <taxon>Bacteria</taxon>
        <taxon>Pseudomonadati</taxon>
        <taxon>Thermomicrobiota</taxon>
        <taxon>Thermomicrobia</taxon>
        <taxon>Thermomicrobiales</taxon>
        <taxon>environmental samples</taxon>
    </lineage>
</organism>
<evidence type="ECO:0000313" key="2">
    <source>
        <dbReference type="EMBL" id="CAA9532788.1"/>
    </source>
</evidence>
<dbReference type="EMBL" id="CADCWG010000001">
    <property type="protein sequence ID" value="CAA9532788.1"/>
    <property type="molecule type" value="Genomic_DNA"/>
</dbReference>
<gene>
    <name evidence="2" type="ORF">AVDCRST_MAG49-20</name>
</gene>
<feature type="region of interest" description="Disordered" evidence="1">
    <location>
        <begin position="1"/>
        <end position="42"/>
    </location>
</feature>
<dbReference type="AlphaFoldDB" id="A0A6J4TUN1"/>
<protein>
    <submittedName>
        <fullName evidence="2">Uncharacterized protein</fullName>
    </submittedName>
</protein>
<name>A0A6J4TUN1_9BACT</name>
<feature type="non-terminal residue" evidence="2">
    <location>
        <position position="1"/>
    </location>
</feature>
<proteinExistence type="predicted"/>
<evidence type="ECO:0000256" key="1">
    <source>
        <dbReference type="SAM" id="MobiDB-lite"/>
    </source>
</evidence>